<proteinExistence type="predicted"/>
<dbReference type="InterPro" id="IPR044927">
    <property type="entry name" value="Endonuclea_NS_2"/>
</dbReference>
<sequence length="291" mass="32104">MSVIISLIISIILIAGGIGYGMSHGVDVGKLFGSTFSFLTNGLKSEETLNNTKSVLSSAAQTASSAIDTATNTVTSTKNYNNYKPFSFTGSKQFENGDFDSLGRATYGHIQLKYSDKPNSDRESKITYDPVGWHNYKLKYKDENGNTKETWLMNRGHLIGYLFSGLNSEGKNLVPMTRYLNAGTINSNKMDSNNPYGMLFYETALNNWLKANKNSYLDYYVVPNYTGNELLPRTVSLYWTGFDNKGNQVKVLLSNIGRATYNGLVGSVTLDNNSENAIINYADGTAAGKYK</sequence>
<dbReference type="EMBL" id="UHFN01000002">
    <property type="protein sequence ID" value="SUN58153.1"/>
    <property type="molecule type" value="Genomic_DNA"/>
</dbReference>
<evidence type="ECO:0000259" key="1">
    <source>
        <dbReference type="Pfam" id="PF13930"/>
    </source>
</evidence>
<dbReference type="AlphaFoldDB" id="A0A380K1U9"/>
<feature type="domain" description="Type VII secretion system protein EssD-like" evidence="1">
    <location>
        <begin position="96"/>
        <end position="237"/>
    </location>
</feature>
<gene>
    <name evidence="2" type="primary">endA_1</name>
    <name evidence="2" type="ORF">NCTC12224_00177</name>
</gene>
<evidence type="ECO:0000313" key="3">
    <source>
        <dbReference type="Proteomes" id="UP000254924"/>
    </source>
</evidence>
<keyword evidence="3" id="KW-1185">Reference proteome</keyword>
<organism evidence="2 3">
    <name type="scientific">Streptococcus hyointestinalis</name>
    <dbReference type="NCBI Taxonomy" id="1337"/>
    <lineage>
        <taxon>Bacteria</taxon>
        <taxon>Bacillati</taxon>
        <taxon>Bacillota</taxon>
        <taxon>Bacilli</taxon>
        <taxon>Lactobacillales</taxon>
        <taxon>Streptococcaceae</taxon>
        <taxon>Streptococcus</taxon>
    </lineage>
</organism>
<dbReference type="Gene3D" id="3.40.570.10">
    <property type="entry name" value="Extracellular Endonuclease, subunit A"/>
    <property type="match status" value="1"/>
</dbReference>
<evidence type="ECO:0000313" key="2">
    <source>
        <dbReference type="EMBL" id="SUN58153.1"/>
    </source>
</evidence>
<dbReference type="Pfam" id="PF13930">
    <property type="entry name" value="Endonuclea_NS_2"/>
    <property type="match status" value="1"/>
</dbReference>
<dbReference type="InterPro" id="IPR044929">
    <property type="entry name" value="DNA/RNA_non-sp_Endonuclease_sf"/>
</dbReference>
<dbReference type="Proteomes" id="UP000254924">
    <property type="component" value="Unassembled WGS sequence"/>
</dbReference>
<name>A0A380K1U9_9STRE</name>
<protein>
    <submittedName>
        <fullName evidence="2">Deoxyribonuclease</fullName>
    </submittedName>
</protein>
<accession>A0A380K1U9</accession>
<reference evidence="2 3" key="1">
    <citation type="submission" date="2018-06" db="EMBL/GenBank/DDBJ databases">
        <authorList>
            <consortium name="Pathogen Informatics"/>
            <person name="Doyle S."/>
        </authorList>
    </citation>
    <scope>NUCLEOTIDE SEQUENCE [LARGE SCALE GENOMIC DNA]</scope>
    <source>
        <strain evidence="2 3">NCTC12224</strain>
    </source>
</reference>